<reference evidence="5" key="1">
    <citation type="submission" date="2023-07" db="EMBL/GenBank/DDBJ databases">
        <title>Chromosome-level genome assembly of Artemia franciscana.</title>
        <authorList>
            <person name="Jo E."/>
        </authorList>
    </citation>
    <scope>NUCLEOTIDE SEQUENCE</scope>
    <source>
        <tissue evidence="5">Whole body</tissue>
    </source>
</reference>
<dbReference type="AlphaFoldDB" id="A0AA88KWY2"/>
<proteinExistence type="predicted"/>
<dbReference type="PANTHER" id="PTHR12650:SF15">
    <property type="entry name" value="RIBOSOMAL PROTEIN S30, ISOFORM A"/>
    <property type="match status" value="1"/>
</dbReference>
<evidence type="ECO:0000256" key="1">
    <source>
        <dbReference type="ARBA" id="ARBA00022980"/>
    </source>
</evidence>
<dbReference type="PROSITE" id="PS50053">
    <property type="entry name" value="UBIQUITIN_2"/>
    <property type="match status" value="1"/>
</dbReference>
<evidence type="ECO:0000313" key="6">
    <source>
        <dbReference type="Proteomes" id="UP001187531"/>
    </source>
</evidence>
<evidence type="ECO:0000256" key="2">
    <source>
        <dbReference type="ARBA" id="ARBA00023274"/>
    </source>
</evidence>
<dbReference type="GO" id="GO:0003735">
    <property type="term" value="F:structural constituent of ribosome"/>
    <property type="evidence" value="ECO:0007669"/>
    <property type="project" value="InterPro"/>
</dbReference>
<dbReference type="Pfam" id="PF04758">
    <property type="entry name" value="Ribosomal_S30"/>
    <property type="match status" value="1"/>
</dbReference>
<evidence type="ECO:0000259" key="4">
    <source>
        <dbReference type="PROSITE" id="PS50053"/>
    </source>
</evidence>
<keyword evidence="1" id="KW-0689">Ribosomal protein</keyword>
<sequence>MPSVNVKFDDFSFTGLIMQIHLRGSDSSTQVINCDEGDCVIALKEQVAALEGVKVSEVRLFANGTPLTEDIPLNGIQDTIDFSVPLLGGKVHGSLARAGKVKGQTPKVDKQEKKKKKTGRCKRRIQYNRRFVNVVATFGRKRGPNTNS</sequence>
<accession>A0AA88KWY2</accession>
<gene>
    <name evidence="5" type="ORF">QYM36_017352</name>
</gene>
<organism evidence="5 6">
    <name type="scientific">Artemia franciscana</name>
    <name type="common">Brine shrimp</name>
    <name type="synonym">Artemia sanfranciscana</name>
    <dbReference type="NCBI Taxonomy" id="6661"/>
    <lineage>
        <taxon>Eukaryota</taxon>
        <taxon>Metazoa</taxon>
        <taxon>Ecdysozoa</taxon>
        <taxon>Arthropoda</taxon>
        <taxon>Crustacea</taxon>
        <taxon>Branchiopoda</taxon>
        <taxon>Anostraca</taxon>
        <taxon>Artemiidae</taxon>
        <taxon>Artemia</taxon>
    </lineage>
</organism>
<dbReference type="GO" id="GO:0022627">
    <property type="term" value="C:cytosolic small ribosomal subunit"/>
    <property type="evidence" value="ECO:0007669"/>
    <property type="project" value="TreeGrafter"/>
</dbReference>
<dbReference type="InterPro" id="IPR000626">
    <property type="entry name" value="Ubiquitin-like_dom"/>
</dbReference>
<dbReference type="GO" id="GO:0006412">
    <property type="term" value="P:translation"/>
    <property type="evidence" value="ECO:0007669"/>
    <property type="project" value="InterPro"/>
</dbReference>
<keyword evidence="6" id="KW-1185">Reference proteome</keyword>
<name>A0AA88KWY2_ARTSF</name>
<dbReference type="PANTHER" id="PTHR12650">
    <property type="entry name" value="40S RIBOSOMAL PROTEIN S30/UBIQUITIN-LIKE PROTEIN FUBI"/>
    <property type="match status" value="1"/>
</dbReference>
<feature type="domain" description="Ubiquitin-like" evidence="4">
    <location>
        <begin position="18"/>
        <end position="74"/>
    </location>
</feature>
<protein>
    <recommendedName>
        <fullName evidence="4">Ubiquitin-like domain-containing protein</fullName>
    </recommendedName>
</protein>
<comment type="caution">
    <text evidence="5">The sequence shown here is derived from an EMBL/GenBank/DDBJ whole genome shotgun (WGS) entry which is preliminary data.</text>
</comment>
<feature type="region of interest" description="Disordered" evidence="3">
    <location>
        <begin position="98"/>
        <end position="120"/>
    </location>
</feature>
<dbReference type="InterPro" id="IPR006846">
    <property type="entry name" value="Ribosomal_eS30"/>
</dbReference>
<evidence type="ECO:0000313" key="5">
    <source>
        <dbReference type="EMBL" id="KAK2705284.1"/>
    </source>
</evidence>
<dbReference type="Proteomes" id="UP001187531">
    <property type="component" value="Unassembled WGS sequence"/>
</dbReference>
<keyword evidence="2" id="KW-0687">Ribonucleoprotein</keyword>
<dbReference type="InterPro" id="IPR029071">
    <property type="entry name" value="Ubiquitin-like_domsf"/>
</dbReference>
<dbReference type="SUPFAM" id="SSF54236">
    <property type="entry name" value="Ubiquitin-like"/>
    <property type="match status" value="1"/>
</dbReference>
<dbReference type="Gene3D" id="3.10.20.90">
    <property type="entry name" value="Phosphatidylinositol 3-kinase Catalytic Subunit, Chain A, domain 1"/>
    <property type="match status" value="1"/>
</dbReference>
<evidence type="ECO:0000256" key="3">
    <source>
        <dbReference type="SAM" id="MobiDB-lite"/>
    </source>
</evidence>
<dbReference type="EMBL" id="JAVRJZ010000021">
    <property type="protein sequence ID" value="KAK2705284.1"/>
    <property type="molecule type" value="Genomic_DNA"/>
</dbReference>